<sequence>MNEFERTHNQFINDWNSAMNTGETTALEKMNETYYVAFFYNSSEKPSYFTKEESIEGMKKSIDDLRGAKKRFENRLIRMKDEQNAVVFYELVIDQNGESIARLFTIENWIKKGASWLLANEIQQSI</sequence>
<protein>
    <recommendedName>
        <fullName evidence="4">DUF4440 domain-containing protein</fullName>
    </recommendedName>
</protein>
<evidence type="ECO:0008006" key="4">
    <source>
        <dbReference type="Google" id="ProtNLM"/>
    </source>
</evidence>
<keyword evidence="3" id="KW-1185">Reference proteome</keyword>
<name>A0ABS2SP36_9BACI</name>
<dbReference type="Proteomes" id="UP001179280">
    <property type="component" value="Unassembled WGS sequence"/>
</dbReference>
<dbReference type="EMBL" id="JAFBCV010000001">
    <property type="protein sequence ID" value="MBM7837284.1"/>
    <property type="molecule type" value="Genomic_DNA"/>
</dbReference>
<proteinExistence type="predicted"/>
<keyword evidence="1" id="KW-0175">Coiled coil</keyword>
<gene>
    <name evidence="2" type="ORF">JOC54_000515</name>
</gene>
<comment type="caution">
    <text evidence="2">The sequence shown here is derived from an EMBL/GenBank/DDBJ whole genome shotgun (WGS) entry which is preliminary data.</text>
</comment>
<evidence type="ECO:0000313" key="3">
    <source>
        <dbReference type="Proteomes" id="UP001179280"/>
    </source>
</evidence>
<feature type="coiled-coil region" evidence="1">
    <location>
        <begin position="55"/>
        <end position="82"/>
    </location>
</feature>
<organism evidence="2 3">
    <name type="scientific">Shouchella xiaoxiensis</name>
    <dbReference type="NCBI Taxonomy" id="766895"/>
    <lineage>
        <taxon>Bacteria</taxon>
        <taxon>Bacillati</taxon>
        <taxon>Bacillota</taxon>
        <taxon>Bacilli</taxon>
        <taxon>Bacillales</taxon>
        <taxon>Bacillaceae</taxon>
        <taxon>Shouchella</taxon>
    </lineage>
</organism>
<accession>A0ABS2SP36</accession>
<evidence type="ECO:0000256" key="1">
    <source>
        <dbReference type="SAM" id="Coils"/>
    </source>
</evidence>
<evidence type="ECO:0000313" key="2">
    <source>
        <dbReference type="EMBL" id="MBM7837284.1"/>
    </source>
</evidence>
<dbReference type="RefSeq" id="WP_035417797.1">
    <property type="nucleotide sequence ID" value="NZ_JAFBCV010000001.1"/>
</dbReference>
<reference evidence="2" key="1">
    <citation type="submission" date="2021-01" db="EMBL/GenBank/DDBJ databases">
        <title>Genomic Encyclopedia of Type Strains, Phase IV (KMG-IV): sequencing the most valuable type-strain genomes for metagenomic binning, comparative biology and taxonomic classification.</title>
        <authorList>
            <person name="Goeker M."/>
        </authorList>
    </citation>
    <scope>NUCLEOTIDE SEQUENCE</scope>
    <source>
        <strain evidence="2">DSM 21943</strain>
    </source>
</reference>